<dbReference type="PROSITE" id="PS51165">
    <property type="entry name" value="THUMP"/>
    <property type="match status" value="1"/>
</dbReference>
<dbReference type="SUPFAM" id="SSF143437">
    <property type="entry name" value="THUMP domain-like"/>
    <property type="match status" value="1"/>
</dbReference>
<feature type="domain" description="THUMP" evidence="2">
    <location>
        <begin position="112"/>
        <end position="216"/>
    </location>
</feature>
<dbReference type="PANTHER" id="PTHR13452:SF10">
    <property type="entry name" value="THUMP DOMAIN-CONTAINING PROTEIN 1"/>
    <property type="match status" value="1"/>
</dbReference>
<dbReference type="PANTHER" id="PTHR13452">
    <property type="entry name" value="THUMP DOMAIN CONTAINING PROTEIN 1-RELATED"/>
    <property type="match status" value="1"/>
</dbReference>
<name>A0A1Y2DL15_9FUNG</name>
<dbReference type="Gene3D" id="3.30.2300.10">
    <property type="entry name" value="THUMP superfamily"/>
    <property type="match status" value="1"/>
</dbReference>
<dbReference type="GO" id="GO:0051391">
    <property type="term" value="P:tRNA acetylation"/>
    <property type="evidence" value="ECO:0007669"/>
    <property type="project" value="EnsemblFungi"/>
</dbReference>
<dbReference type="CDD" id="cd11717">
    <property type="entry name" value="THUMP_THUMPD1_like"/>
    <property type="match status" value="1"/>
</dbReference>
<dbReference type="InterPro" id="IPR004114">
    <property type="entry name" value="THUMP_dom"/>
</dbReference>
<evidence type="ECO:0000259" key="2">
    <source>
        <dbReference type="PROSITE" id="PS51165"/>
    </source>
</evidence>
<dbReference type="Pfam" id="PF02926">
    <property type="entry name" value="THUMP"/>
    <property type="match status" value="1"/>
</dbReference>
<accession>A0A1Y2DL15</accession>
<evidence type="ECO:0000256" key="1">
    <source>
        <dbReference type="PROSITE-ProRule" id="PRU00529"/>
    </source>
</evidence>
<evidence type="ECO:0000313" key="4">
    <source>
        <dbReference type="Proteomes" id="UP000193920"/>
    </source>
</evidence>
<comment type="caution">
    <text evidence="3">The sequence shown here is derived from an EMBL/GenBank/DDBJ whole genome shotgun (WGS) entry which is preliminary data.</text>
</comment>
<dbReference type="SMART" id="SM00981">
    <property type="entry name" value="THUMP"/>
    <property type="match status" value="1"/>
</dbReference>
<gene>
    <name evidence="3" type="ORF">LY90DRAFT_408768</name>
</gene>
<dbReference type="Proteomes" id="UP000193920">
    <property type="component" value="Unassembled WGS sequence"/>
</dbReference>
<organism evidence="3 4">
    <name type="scientific">Neocallimastix californiae</name>
    <dbReference type="NCBI Taxonomy" id="1754190"/>
    <lineage>
        <taxon>Eukaryota</taxon>
        <taxon>Fungi</taxon>
        <taxon>Fungi incertae sedis</taxon>
        <taxon>Chytridiomycota</taxon>
        <taxon>Chytridiomycota incertae sedis</taxon>
        <taxon>Neocallimastigomycetes</taxon>
        <taxon>Neocallimastigales</taxon>
        <taxon>Neocallimastigaceae</taxon>
        <taxon>Neocallimastix</taxon>
    </lineage>
</organism>
<evidence type="ECO:0000313" key="3">
    <source>
        <dbReference type="EMBL" id="ORY59854.1"/>
    </source>
</evidence>
<sequence length="241" mass="28200">MFSAKPKMNGFLITCTLNKERSSAREMCDLLCEHVEELYPELCEKKEIEEVESENDDDDIEASLAKELEEMKNNKKEENKFEIVPLNINCLGFIRAKIPLDPTKIVHSIFETIESKKEKKTRYTQRVIPIMNTCNTNKPEIFNMAKTIVKPFFPDDQPKEYAIMIKIRNNSKMDRMEIINGVAKVIGEKHKVNLTNPQLFVIVEIFKTICGISVVEDYFKYKKYNIEEVFERVMQEQAENQ</sequence>
<dbReference type="OrthoDB" id="367221at2759"/>
<dbReference type="InterPro" id="IPR040183">
    <property type="entry name" value="THUMPD1-like"/>
</dbReference>
<dbReference type="EMBL" id="MCOG01000063">
    <property type="protein sequence ID" value="ORY59854.1"/>
    <property type="molecule type" value="Genomic_DNA"/>
</dbReference>
<dbReference type="FunFam" id="3.30.2300.10:FF:000001">
    <property type="entry name" value="THUMP domain-containing protein 1"/>
    <property type="match status" value="1"/>
</dbReference>
<keyword evidence="1" id="KW-0694">RNA-binding</keyword>
<dbReference type="GO" id="GO:0003723">
    <property type="term" value="F:RNA binding"/>
    <property type="evidence" value="ECO:0007669"/>
    <property type="project" value="UniProtKB-UniRule"/>
</dbReference>
<proteinExistence type="predicted"/>
<protein>
    <recommendedName>
        <fullName evidence="2">THUMP domain-containing protein</fullName>
    </recommendedName>
</protein>
<dbReference type="AlphaFoldDB" id="A0A1Y2DL15"/>
<reference evidence="3 4" key="1">
    <citation type="submission" date="2016-08" db="EMBL/GenBank/DDBJ databases">
        <title>A Parts List for Fungal Cellulosomes Revealed by Comparative Genomics.</title>
        <authorList>
            <consortium name="DOE Joint Genome Institute"/>
            <person name="Haitjema C.H."/>
            <person name="Gilmore S.P."/>
            <person name="Henske J.K."/>
            <person name="Solomon K.V."/>
            <person name="De Groot R."/>
            <person name="Kuo A."/>
            <person name="Mondo S.J."/>
            <person name="Salamov A.A."/>
            <person name="Labutti K."/>
            <person name="Zhao Z."/>
            <person name="Chiniquy J."/>
            <person name="Barry K."/>
            <person name="Brewer H.M."/>
            <person name="Purvine S.O."/>
            <person name="Wright A.T."/>
            <person name="Boxma B."/>
            <person name="Van Alen T."/>
            <person name="Hackstein J.H."/>
            <person name="Baker S.E."/>
            <person name="Grigoriev I.V."/>
            <person name="O'Malley M.A."/>
        </authorList>
    </citation>
    <scope>NUCLEOTIDE SEQUENCE [LARGE SCALE GENOMIC DNA]</scope>
    <source>
        <strain evidence="3 4">G1</strain>
    </source>
</reference>
<keyword evidence="4" id="KW-1185">Reference proteome</keyword>
<dbReference type="STRING" id="1754190.A0A1Y2DL15"/>